<keyword evidence="4" id="KW-1185">Reference proteome</keyword>
<evidence type="ECO:0000313" key="4">
    <source>
        <dbReference type="Proteomes" id="UP000526125"/>
    </source>
</evidence>
<dbReference type="EMBL" id="JABMCB010000154">
    <property type="protein sequence ID" value="NUU74679.1"/>
    <property type="molecule type" value="Genomic_DNA"/>
</dbReference>
<dbReference type="Proteomes" id="UP000526125">
    <property type="component" value="Unassembled WGS sequence"/>
</dbReference>
<protein>
    <submittedName>
        <fullName evidence="3">CpaF family protein</fullName>
    </submittedName>
</protein>
<dbReference type="CDD" id="cd01130">
    <property type="entry name" value="VirB11-like_ATPase"/>
    <property type="match status" value="1"/>
</dbReference>
<evidence type="ECO:0000313" key="3">
    <source>
        <dbReference type="EMBL" id="NUU74679.1"/>
    </source>
</evidence>
<dbReference type="InterPro" id="IPR050921">
    <property type="entry name" value="T4SS_GSP_E_ATPase"/>
</dbReference>
<name>A0A7Y6EUG7_9BACL</name>
<dbReference type="InterPro" id="IPR001482">
    <property type="entry name" value="T2SS/T4SS_dom"/>
</dbReference>
<sequence>MLKEKVSSVGQVYNTVLTTLNATSDSSHIVLPSMPQVEMDGGNGGEGLFLSSEEFLEGVHNPTGITDTSALKPIDSLVSEDAIKFVRDKLSLEHGNDLSRAFYDIAIRDKLEGSVRRYIHENDNLKDNGNKAVKEQAKEMVEEIVGLGPIDSLMHDDSIIEVMVNGPKEVYVEDHEGMRLTNIKFHDDEHVLSIARKMLNFANESVTEAKPICDARLSDVRLNVVIPPISRIGTTITIRKYPPINLSTENIIQSGLMTRDMFRLTSTLVKGGANILVVGSTGAGKTTTIKLLCGEIPEHERTLTIEDTEELRLKLMYPSKHIVSLECRFTGKEETTVDIAKLLKSSLRMRPSRIIVGEVRSLEAIDLIEIFNTGHDGGLSSLHANSARDAVTRLVQMILKNGLPLSTETIGQMVSRAIDIIVFQEKLEDGSRRITEIIELLGFENGLPVANTLYKYQITDTEFLENGRFKFIGHHEEGEDCTISSELLAKVYKKGVRRNEVSKWVKAPLSA</sequence>
<dbReference type="PANTHER" id="PTHR30486:SF6">
    <property type="entry name" value="TYPE IV PILUS RETRACTATION ATPASE PILT"/>
    <property type="match status" value="1"/>
</dbReference>
<feature type="domain" description="Bacterial type II secretion system protein E" evidence="2">
    <location>
        <begin position="146"/>
        <end position="424"/>
    </location>
</feature>
<comment type="caution">
    <text evidence="3">The sequence shown here is derived from an EMBL/GenBank/DDBJ whole genome shotgun (WGS) entry which is preliminary data.</text>
</comment>
<dbReference type="AlphaFoldDB" id="A0A7Y6EUG7"/>
<accession>A0A7Y6EUG7</accession>
<dbReference type="Gene3D" id="3.30.450.380">
    <property type="match status" value="1"/>
</dbReference>
<dbReference type="PANTHER" id="PTHR30486">
    <property type="entry name" value="TWITCHING MOTILITY PROTEIN PILT"/>
    <property type="match status" value="1"/>
</dbReference>
<dbReference type="InterPro" id="IPR027417">
    <property type="entry name" value="P-loop_NTPase"/>
</dbReference>
<evidence type="ECO:0000256" key="1">
    <source>
        <dbReference type="ARBA" id="ARBA00006611"/>
    </source>
</evidence>
<dbReference type="Gene3D" id="3.40.50.300">
    <property type="entry name" value="P-loop containing nucleotide triphosphate hydrolases"/>
    <property type="match status" value="1"/>
</dbReference>
<gene>
    <name evidence="3" type="ORF">HP552_05415</name>
</gene>
<organism evidence="3 4">
    <name type="scientific">Paenibacillus xylanilyticus</name>
    <dbReference type="NCBI Taxonomy" id="248903"/>
    <lineage>
        <taxon>Bacteria</taxon>
        <taxon>Bacillati</taxon>
        <taxon>Bacillota</taxon>
        <taxon>Bacilli</taxon>
        <taxon>Bacillales</taxon>
        <taxon>Paenibacillaceae</taxon>
        <taxon>Paenibacillus</taxon>
    </lineage>
</organism>
<dbReference type="GO" id="GO:0016887">
    <property type="term" value="F:ATP hydrolysis activity"/>
    <property type="evidence" value="ECO:0007669"/>
    <property type="project" value="InterPro"/>
</dbReference>
<dbReference type="SUPFAM" id="SSF52540">
    <property type="entry name" value="P-loop containing nucleoside triphosphate hydrolases"/>
    <property type="match status" value="1"/>
</dbReference>
<evidence type="ECO:0000259" key="2">
    <source>
        <dbReference type="Pfam" id="PF00437"/>
    </source>
</evidence>
<dbReference type="RefSeq" id="WP_024634166.1">
    <property type="nucleotide sequence ID" value="NZ_JABMCB010000154.1"/>
</dbReference>
<comment type="similarity">
    <text evidence="1">Belongs to the GSP E family.</text>
</comment>
<proteinExistence type="inferred from homology"/>
<dbReference type="Pfam" id="PF00437">
    <property type="entry name" value="T2SSE"/>
    <property type="match status" value="1"/>
</dbReference>
<reference evidence="3 4" key="1">
    <citation type="submission" date="2020-05" db="EMBL/GenBank/DDBJ databases">
        <title>Genome Sequencing of Type Strains.</title>
        <authorList>
            <person name="Lemaire J.F."/>
            <person name="Inderbitzin P."/>
            <person name="Gregorio O.A."/>
            <person name="Collins S.B."/>
            <person name="Wespe N."/>
            <person name="Knight-Connoni V."/>
        </authorList>
    </citation>
    <scope>NUCLEOTIDE SEQUENCE [LARGE SCALE GENOMIC DNA]</scope>
    <source>
        <strain evidence="3 4">LMG 21957</strain>
    </source>
</reference>